<proteinExistence type="predicted"/>
<dbReference type="PANTHER" id="PTHR30250">
    <property type="entry name" value="PST FAMILY PREDICTED COLANIC ACID TRANSPORTER"/>
    <property type="match status" value="1"/>
</dbReference>
<name>A0A0D1ELU1_9RHOB</name>
<evidence type="ECO:0000256" key="6">
    <source>
        <dbReference type="SAM" id="Phobius"/>
    </source>
</evidence>
<feature type="transmembrane region" description="Helical" evidence="6">
    <location>
        <begin position="391"/>
        <end position="417"/>
    </location>
</feature>
<dbReference type="PANTHER" id="PTHR30250:SF11">
    <property type="entry name" value="O-ANTIGEN TRANSPORTER-RELATED"/>
    <property type="match status" value="1"/>
</dbReference>
<dbReference type="PATRIC" id="fig|935700.4.peg.322"/>
<feature type="transmembrane region" description="Helical" evidence="6">
    <location>
        <begin position="255"/>
        <end position="280"/>
    </location>
</feature>
<keyword evidence="5 6" id="KW-0472">Membrane</keyword>
<feature type="transmembrane region" description="Helical" evidence="6">
    <location>
        <begin position="330"/>
        <end position="352"/>
    </location>
</feature>
<protein>
    <submittedName>
        <fullName evidence="7">Polysaccharide biosynthesis protein</fullName>
    </submittedName>
</protein>
<dbReference type="EMBL" id="JYFE01000008">
    <property type="protein sequence ID" value="KIT17941.1"/>
    <property type="molecule type" value="Genomic_DNA"/>
</dbReference>
<dbReference type="GO" id="GO:0005886">
    <property type="term" value="C:plasma membrane"/>
    <property type="evidence" value="ECO:0007669"/>
    <property type="project" value="UniProtKB-SubCell"/>
</dbReference>
<feature type="transmembrane region" description="Helical" evidence="6">
    <location>
        <begin position="44"/>
        <end position="66"/>
    </location>
</feature>
<evidence type="ECO:0000256" key="5">
    <source>
        <dbReference type="ARBA" id="ARBA00023136"/>
    </source>
</evidence>
<organism evidence="7 8">
    <name type="scientific">Jannaschia aquimarina</name>
    <dbReference type="NCBI Taxonomy" id="935700"/>
    <lineage>
        <taxon>Bacteria</taxon>
        <taxon>Pseudomonadati</taxon>
        <taxon>Pseudomonadota</taxon>
        <taxon>Alphaproteobacteria</taxon>
        <taxon>Rhodobacterales</taxon>
        <taxon>Roseobacteraceae</taxon>
        <taxon>Jannaschia</taxon>
    </lineage>
</organism>
<feature type="transmembrane region" description="Helical" evidence="6">
    <location>
        <begin position="182"/>
        <end position="201"/>
    </location>
</feature>
<feature type="transmembrane region" description="Helical" evidence="6">
    <location>
        <begin position="301"/>
        <end position="324"/>
    </location>
</feature>
<dbReference type="AlphaFoldDB" id="A0A0D1ELU1"/>
<evidence type="ECO:0000313" key="7">
    <source>
        <dbReference type="EMBL" id="KIT17941.1"/>
    </source>
</evidence>
<keyword evidence="3 6" id="KW-0812">Transmembrane</keyword>
<evidence type="ECO:0000256" key="2">
    <source>
        <dbReference type="ARBA" id="ARBA00022475"/>
    </source>
</evidence>
<dbReference type="InterPro" id="IPR050833">
    <property type="entry name" value="Poly_Biosynth_Transport"/>
</dbReference>
<dbReference type="Proteomes" id="UP000032232">
    <property type="component" value="Unassembled WGS sequence"/>
</dbReference>
<dbReference type="Pfam" id="PF13440">
    <property type="entry name" value="Polysacc_synt_3"/>
    <property type="match status" value="1"/>
</dbReference>
<evidence type="ECO:0000256" key="1">
    <source>
        <dbReference type="ARBA" id="ARBA00004651"/>
    </source>
</evidence>
<feature type="transmembrane region" description="Helical" evidence="6">
    <location>
        <begin position="86"/>
        <end position="106"/>
    </location>
</feature>
<sequence>MFARLRGMLGEFSQILALRLYAAAAGFALTLLLGRLLGPAEYGAYVFALSLLSFAVLFATLGFHHFTIRALPPLMVAEKQSEAMGVVAYASVVVVVLSLATAIVAGSNTELFSASGPMQNAVAIGCLLLVPRALGLLRTGILQGLGHPVAGQVPDRLIEPTLILAVVCLWALQGWALDARSVLLMTLAAIAASLILGAPSLRRAIIGIGARPSFGNLGGWTIGGVKSLLVFAAGTVLGATDVVVLGLMSTPEETGIYGVAIRFFFIMGLPFHAGAVYLSQRAAKLHALGDREALGQVVEKAAIRTILSAVALAVPSTILAFFVGQIFGAGFAPAGAVILVLVWTRVGLAFFGEPSALLAATQHVGRVSIFMGLAATLNIGLNIILVGPFGAMGAAIATVLSFCALTAALTLSVRSLLGIRVFYGRRLVGLGSRP</sequence>
<evidence type="ECO:0000313" key="8">
    <source>
        <dbReference type="Proteomes" id="UP000032232"/>
    </source>
</evidence>
<keyword evidence="8" id="KW-1185">Reference proteome</keyword>
<comment type="subcellular location">
    <subcellularLocation>
        <location evidence="1">Cell membrane</location>
        <topology evidence="1">Multi-pass membrane protein</topology>
    </subcellularLocation>
</comment>
<dbReference type="STRING" id="935700.jaqu_02980"/>
<keyword evidence="2" id="KW-1003">Cell membrane</keyword>
<evidence type="ECO:0000256" key="3">
    <source>
        <dbReference type="ARBA" id="ARBA00022692"/>
    </source>
</evidence>
<feature type="transmembrane region" description="Helical" evidence="6">
    <location>
        <begin position="118"/>
        <end position="137"/>
    </location>
</feature>
<reference evidence="7 8" key="1">
    <citation type="submission" date="2015-02" db="EMBL/GenBank/DDBJ databases">
        <title>Genome Sequence of Jannaschia aquimarina DSM28248, a member of the Roseobacter clade.</title>
        <authorList>
            <person name="Voget S."/>
            <person name="Daniel R."/>
        </authorList>
    </citation>
    <scope>NUCLEOTIDE SEQUENCE [LARGE SCALE GENOMIC DNA]</scope>
    <source>
        <strain evidence="7 8">GSW-M26</strain>
    </source>
</reference>
<accession>A0A0D1ELU1</accession>
<gene>
    <name evidence="7" type="ORF">jaqu_02980</name>
</gene>
<keyword evidence="4 6" id="KW-1133">Transmembrane helix</keyword>
<feature type="transmembrane region" description="Helical" evidence="6">
    <location>
        <begin position="364"/>
        <end position="385"/>
    </location>
</feature>
<feature type="transmembrane region" description="Helical" evidence="6">
    <location>
        <begin position="20"/>
        <end position="38"/>
    </location>
</feature>
<evidence type="ECO:0000256" key="4">
    <source>
        <dbReference type="ARBA" id="ARBA00022989"/>
    </source>
</evidence>
<comment type="caution">
    <text evidence="7">The sequence shown here is derived from an EMBL/GenBank/DDBJ whole genome shotgun (WGS) entry which is preliminary data.</text>
</comment>